<evidence type="ECO:0000256" key="1">
    <source>
        <dbReference type="SAM" id="MobiDB-lite"/>
    </source>
</evidence>
<reference evidence="2" key="1">
    <citation type="submission" date="2020-03" db="EMBL/GenBank/DDBJ databases">
        <title>A transcriptome and proteome of the tick Rhipicephalus microplus shaped by the genetic composition of its hosts and developmental stage.</title>
        <authorList>
            <person name="Garcia G.R."/>
            <person name="Ribeiro J.M.C."/>
            <person name="Maruyama S.R."/>
            <person name="Gardinasse L.G."/>
            <person name="Nelson K."/>
            <person name="Ferreira B.R."/>
            <person name="Andrade T.G."/>
            <person name="Santos I.K.F.M."/>
        </authorList>
    </citation>
    <scope>NUCLEOTIDE SEQUENCE</scope>
    <source>
        <strain evidence="2">NSGR</strain>
        <tissue evidence="2">Salivary glands</tissue>
    </source>
</reference>
<feature type="compositionally biased region" description="Basic residues" evidence="1">
    <location>
        <begin position="87"/>
        <end position="101"/>
    </location>
</feature>
<dbReference type="AlphaFoldDB" id="A0A6G5AH86"/>
<feature type="compositionally biased region" description="Polar residues" evidence="1">
    <location>
        <begin position="108"/>
        <end position="117"/>
    </location>
</feature>
<feature type="region of interest" description="Disordered" evidence="1">
    <location>
        <begin position="76"/>
        <end position="117"/>
    </location>
</feature>
<name>A0A6G5AH86_RHIMP</name>
<proteinExistence type="predicted"/>
<accession>A0A6G5AH86</accession>
<sequence length="117" mass="12884">MSYSTVIIKKGSSHASATYWATAATEPIPTSGKHRGRSSRRDGPWPGPTTAMQPVPATRSINGLSTRFAVMAECRDQERHWGSRAQRSSKRAGRASWKRKKLDKEQSARSNGVVSSR</sequence>
<protein>
    <submittedName>
        <fullName evidence="2">Uncharacterized protein</fullName>
    </submittedName>
</protein>
<organism evidence="2">
    <name type="scientific">Rhipicephalus microplus</name>
    <name type="common">Cattle tick</name>
    <name type="synonym">Boophilus microplus</name>
    <dbReference type="NCBI Taxonomy" id="6941"/>
    <lineage>
        <taxon>Eukaryota</taxon>
        <taxon>Metazoa</taxon>
        <taxon>Ecdysozoa</taxon>
        <taxon>Arthropoda</taxon>
        <taxon>Chelicerata</taxon>
        <taxon>Arachnida</taxon>
        <taxon>Acari</taxon>
        <taxon>Parasitiformes</taxon>
        <taxon>Ixodida</taxon>
        <taxon>Ixodoidea</taxon>
        <taxon>Ixodidae</taxon>
        <taxon>Rhipicephalinae</taxon>
        <taxon>Rhipicephalus</taxon>
        <taxon>Boophilus</taxon>
    </lineage>
</organism>
<dbReference type="EMBL" id="GIKN01007906">
    <property type="protein sequence ID" value="NIE50179.1"/>
    <property type="molecule type" value="Transcribed_RNA"/>
</dbReference>
<feature type="region of interest" description="Disordered" evidence="1">
    <location>
        <begin position="21"/>
        <end position="57"/>
    </location>
</feature>
<evidence type="ECO:0000313" key="2">
    <source>
        <dbReference type="EMBL" id="NIE50179.1"/>
    </source>
</evidence>